<evidence type="ECO:0000256" key="14">
    <source>
        <dbReference type="PIRSR" id="PIRSR001365-1"/>
    </source>
</evidence>
<dbReference type="AlphaFoldDB" id="A0A6N8FA51"/>
<evidence type="ECO:0000256" key="1">
    <source>
        <dbReference type="ARBA" id="ARBA00003294"/>
    </source>
</evidence>
<dbReference type="UniPathway" id="UPA00034">
    <property type="reaction ID" value="UER00017"/>
</dbReference>
<feature type="binding site" evidence="12 15">
    <location>
        <position position="50"/>
    </location>
    <ligand>
        <name>pyruvate</name>
        <dbReference type="ChEBI" id="CHEBI:15361"/>
    </ligand>
</feature>
<feature type="active site" description="Proton donor/acceptor" evidence="12 14">
    <location>
        <position position="138"/>
    </location>
</feature>
<dbReference type="PANTHER" id="PTHR12128:SF66">
    <property type="entry name" value="4-HYDROXY-2-OXOGLUTARATE ALDOLASE, MITOCHONDRIAL"/>
    <property type="match status" value="1"/>
</dbReference>
<gene>
    <name evidence="12" type="primary">dapA</name>
    <name evidence="16" type="ORF">GNP35_04670</name>
</gene>
<proteinExistence type="inferred from homology"/>
<dbReference type="Pfam" id="PF00701">
    <property type="entry name" value="DHDPS"/>
    <property type="match status" value="1"/>
</dbReference>
<accession>A0A6N8FA51</accession>
<evidence type="ECO:0000256" key="8">
    <source>
        <dbReference type="ARBA" id="ARBA00023154"/>
    </source>
</evidence>
<dbReference type="NCBIfam" id="TIGR00674">
    <property type="entry name" value="dapA"/>
    <property type="match status" value="1"/>
</dbReference>
<dbReference type="OrthoDB" id="9782828at2"/>
<evidence type="ECO:0000256" key="13">
    <source>
        <dbReference type="PIRNR" id="PIRNR001365"/>
    </source>
</evidence>
<dbReference type="HAMAP" id="MF_00418">
    <property type="entry name" value="DapA"/>
    <property type="match status" value="1"/>
</dbReference>
<evidence type="ECO:0000256" key="6">
    <source>
        <dbReference type="ARBA" id="ARBA00022605"/>
    </source>
</evidence>
<comment type="caution">
    <text evidence="12">Was originally thought to be a dihydrodipicolinate synthase (DHDPS), catalyzing the condensation of (S)-aspartate-beta-semialdehyde [(S)-ASA] and pyruvate to dihydrodipicolinate (DHDP). However, it was shown in E.coli that the product of the enzymatic reaction is not dihydrodipicolinate but in fact (4S)-4-hydroxy-2,3,4,5-tetrahydro-(2S)-dipicolinic acid (HTPA), and that the consecutive dehydration reaction leading to DHDP is not spontaneous but catalyzed by DapB.</text>
</comment>
<keyword evidence="8 12" id="KW-0457">Lysine biosynthesis</keyword>
<evidence type="ECO:0000256" key="15">
    <source>
        <dbReference type="PIRSR" id="PIRSR001365-2"/>
    </source>
</evidence>
<dbReference type="SMART" id="SM01130">
    <property type="entry name" value="DHDPS"/>
    <property type="match status" value="1"/>
</dbReference>
<comment type="catalytic activity">
    <reaction evidence="11 12">
        <text>L-aspartate 4-semialdehyde + pyruvate = (2S,4S)-4-hydroxy-2,3,4,5-tetrahydrodipicolinate + H2O + H(+)</text>
        <dbReference type="Rhea" id="RHEA:34171"/>
        <dbReference type="ChEBI" id="CHEBI:15361"/>
        <dbReference type="ChEBI" id="CHEBI:15377"/>
        <dbReference type="ChEBI" id="CHEBI:15378"/>
        <dbReference type="ChEBI" id="CHEBI:67139"/>
        <dbReference type="ChEBI" id="CHEBI:537519"/>
        <dbReference type="EC" id="4.3.3.7"/>
    </reaction>
</comment>
<feature type="site" description="Part of a proton relay during catalysis" evidence="12">
    <location>
        <position position="49"/>
    </location>
</feature>
<dbReference type="GO" id="GO:0008840">
    <property type="term" value="F:4-hydroxy-tetrahydrodipicolinate synthase activity"/>
    <property type="evidence" value="ECO:0007669"/>
    <property type="project" value="UniProtKB-UniRule"/>
</dbReference>
<evidence type="ECO:0000256" key="5">
    <source>
        <dbReference type="ARBA" id="ARBA00022490"/>
    </source>
</evidence>
<evidence type="ECO:0000256" key="2">
    <source>
        <dbReference type="ARBA" id="ARBA00005120"/>
    </source>
</evidence>
<keyword evidence="7 12" id="KW-0220">Diaminopimelate biosynthesis</keyword>
<evidence type="ECO:0000313" key="16">
    <source>
        <dbReference type="EMBL" id="MUH71830.1"/>
    </source>
</evidence>
<feature type="binding site" evidence="12 15">
    <location>
        <position position="207"/>
    </location>
    <ligand>
        <name>pyruvate</name>
        <dbReference type="ChEBI" id="CHEBI:15361"/>
    </ligand>
</feature>
<sequence length="294" mass="32302">MSLKARFQGSFVALITPMLNNGEVDFDSLTNLIEWHIASKTDGLVILGTTAESATLNEAEKVQVLTHSIDVNNGRLPIIVGNGSNSTAATIETTQKYDHLEIDGFLTVTPYYNKPSQRGMIQHFKAIAEASSKPIILYNVPGRTNVDLSNESVMELMAVENIVGIKDATGDLSRVRVLKQANPDFILFSGDDVTSKDFLHLGGDGVISVTANIRPGQLREMVQYALAGEQQNANDIDKKLVALHNDLFIEPNPVPVKWALMLENKISSDFVRLPLVTMEPNHHNVIKQALEQSK</sequence>
<comment type="function">
    <text evidence="1 12">Catalyzes the condensation of (S)-aspartate-beta-semialdehyde [(S)-ASA] and pyruvate to 4-hydroxy-tetrahydrodipicolinate (HTPA).</text>
</comment>
<comment type="subcellular location">
    <subcellularLocation>
        <location evidence="12">Cytoplasm</location>
    </subcellularLocation>
</comment>
<dbReference type="PIRSF" id="PIRSF001365">
    <property type="entry name" value="DHDPS"/>
    <property type="match status" value="1"/>
</dbReference>
<dbReference type="GO" id="GO:0019877">
    <property type="term" value="P:diaminopimelate biosynthetic process"/>
    <property type="evidence" value="ECO:0007669"/>
    <property type="project" value="UniProtKB-UniRule"/>
</dbReference>
<keyword evidence="5 12" id="KW-0963">Cytoplasm</keyword>
<feature type="active site" description="Schiff-base intermediate with substrate" evidence="12 14">
    <location>
        <position position="166"/>
    </location>
</feature>
<organism evidence="16 17">
    <name type="scientific">Psychrosphaera haliotis</name>
    <dbReference type="NCBI Taxonomy" id="555083"/>
    <lineage>
        <taxon>Bacteria</taxon>
        <taxon>Pseudomonadati</taxon>
        <taxon>Pseudomonadota</taxon>
        <taxon>Gammaproteobacteria</taxon>
        <taxon>Alteromonadales</taxon>
        <taxon>Pseudoalteromonadaceae</taxon>
        <taxon>Psychrosphaera</taxon>
    </lineage>
</organism>
<dbReference type="SUPFAM" id="SSF51569">
    <property type="entry name" value="Aldolase"/>
    <property type="match status" value="1"/>
</dbReference>
<dbReference type="CDD" id="cd00950">
    <property type="entry name" value="DHDPS"/>
    <property type="match status" value="1"/>
</dbReference>
<dbReference type="EMBL" id="WOCD01000003">
    <property type="protein sequence ID" value="MUH71830.1"/>
    <property type="molecule type" value="Genomic_DNA"/>
</dbReference>
<evidence type="ECO:0000256" key="10">
    <source>
        <dbReference type="ARBA" id="ARBA00023270"/>
    </source>
</evidence>
<dbReference type="InterPro" id="IPR013785">
    <property type="entry name" value="Aldolase_TIM"/>
</dbReference>
<evidence type="ECO:0000256" key="11">
    <source>
        <dbReference type="ARBA" id="ARBA00047836"/>
    </source>
</evidence>
<name>A0A6N8FA51_9GAMM</name>
<keyword evidence="10 12" id="KW-0704">Schiff base</keyword>
<dbReference type="GO" id="GO:0009089">
    <property type="term" value="P:lysine biosynthetic process via diaminopimelate"/>
    <property type="evidence" value="ECO:0007669"/>
    <property type="project" value="UniProtKB-UniRule"/>
</dbReference>
<dbReference type="PRINTS" id="PR00146">
    <property type="entry name" value="DHPICSNTHASE"/>
</dbReference>
<dbReference type="InterPro" id="IPR020625">
    <property type="entry name" value="Schiff_base-form_aldolases_AS"/>
</dbReference>
<comment type="pathway">
    <text evidence="2 12">Amino-acid biosynthesis; L-lysine biosynthesis via DAP pathway; (S)-tetrahydrodipicolinate from L-aspartate: step 3/4.</text>
</comment>
<dbReference type="Gene3D" id="3.20.20.70">
    <property type="entry name" value="Aldolase class I"/>
    <property type="match status" value="1"/>
</dbReference>
<evidence type="ECO:0000256" key="7">
    <source>
        <dbReference type="ARBA" id="ARBA00022915"/>
    </source>
</evidence>
<dbReference type="EC" id="4.3.3.7" evidence="4 12"/>
<evidence type="ECO:0000313" key="17">
    <source>
        <dbReference type="Proteomes" id="UP000439994"/>
    </source>
</evidence>
<dbReference type="GO" id="GO:0005829">
    <property type="term" value="C:cytosol"/>
    <property type="evidence" value="ECO:0007669"/>
    <property type="project" value="TreeGrafter"/>
</dbReference>
<dbReference type="Proteomes" id="UP000439994">
    <property type="component" value="Unassembled WGS sequence"/>
</dbReference>
<dbReference type="PANTHER" id="PTHR12128">
    <property type="entry name" value="DIHYDRODIPICOLINATE SYNTHASE"/>
    <property type="match status" value="1"/>
</dbReference>
<evidence type="ECO:0000256" key="12">
    <source>
        <dbReference type="HAMAP-Rule" id="MF_00418"/>
    </source>
</evidence>
<evidence type="ECO:0000256" key="9">
    <source>
        <dbReference type="ARBA" id="ARBA00023239"/>
    </source>
</evidence>
<dbReference type="InterPro" id="IPR005263">
    <property type="entry name" value="DapA"/>
</dbReference>
<dbReference type="PROSITE" id="PS00666">
    <property type="entry name" value="DHDPS_2"/>
    <property type="match status" value="1"/>
</dbReference>
<comment type="subunit">
    <text evidence="12">Homotetramer; dimer of dimers.</text>
</comment>
<reference evidence="16 17" key="1">
    <citation type="submission" date="2019-11" db="EMBL/GenBank/DDBJ databases">
        <title>P. haliotis isolates from Z. marina roots.</title>
        <authorList>
            <person name="Cohen M."/>
            <person name="Jospin G."/>
            <person name="Eisen J.A."/>
            <person name="Coil D.A."/>
        </authorList>
    </citation>
    <scope>NUCLEOTIDE SEQUENCE [LARGE SCALE GENOMIC DNA]</scope>
    <source>
        <strain evidence="16 17">UCD-MCMsp1aY</strain>
    </source>
</reference>
<comment type="caution">
    <text evidence="16">The sequence shown here is derived from an EMBL/GenBank/DDBJ whole genome shotgun (WGS) entry which is preliminary data.</text>
</comment>
<protein>
    <recommendedName>
        <fullName evidence="4 12">4-hydroxy-tetrahydrodipicolinate synthase</fullName>
        <shortName evidence="12">HTPA synthase</shortName>
        <ecNumber evidence="4 12">4.3.3.7</ecNumber>
    </recommendedName>
</protein>
<keyword evidence="17" id="KW-1185">Reference proteome</keyword>
<dbReference type="InterPro" id="IPR002220">
    <property type="entry name" value="DapA-like"/>
</dbReference>
<keyword evidence="9 12" id="KW-0456">Lyase</keyword>
<evidence type="ECO:0000256" key="4">
    <source>
        <dbReference type="ARBA" id="ARBA00012086"/>
    </source>
</evidence>
<keyword evidence="6 12" id="KW-0028">Amino-acid biosynthesis</keyword>
<feature type="site" description="Part of a proton relay during catalysis" evidence="12">
    <location>
        <position position="112"/>
    </location>
</feature>
<evidence type="ECO:0000256" key="3">
    <source>
        <dbReference type="ARBA" id="ARBA00007592"/>
    </source>
</evidence>
<dbReference type="RefSeq" id="WP_155694958.1">
    <property type="nucleotide sequence ID" value="NZ_WOCD01000003.1"/>
</dbReference>
<comment type="similarity">
    <text evidence="3 12 13">Belongs to the DapA family.</text>
</comment>